<dbReference type="Proteomes" id="UP000264294">
    <property type="component" value="Unassembled WGS sequence"/>
</dbReference>
<gene>
    <name evidence="1" type="ORF">D0U04_26105</name>
</gene>
<evidence type="ECO:0000313" key="1">
    <source>
        <dbReference type="EMBL" id="RFT62995.1"/>
    </source>
</evidence>
<comment type="caution">
    <text evidence="1">The sequence shown here is derived from an EMBL/GenBank/DDBJ whole genome shotgun (WGS) entry which is preliminary data.</text>
</comment>
<accession>A0ABX9KNM2</accession>
<name>A0ABX9KNM2_9BACI</name>
<sequence>MLMVVVLDNEISFLSSKNNGVFYRRKTDLYIFLVFYKKHLLFKNHDGILINVADAETQKAEIEKRNFKT</sequence>
<organism evidence="1 2">
    <name type="scientific">Bacillus clarus</name>
    <dbReference type="NCBI Taxonomy" id="2338372"/>
    <lineage>
        <taxon>Bacteria</taxon>
        <taxon>Bacillati</taxon>
        <taxon>Bacillota</taxon>
        <taxon>Bacilli</taxon>
        <taxon>Bacillales</taxon>
        <taxon>Bacillaceae</taxon>
        <taxon>Bacillus</taxon>
        <taxon>Bacillus cereus group</taxon>
    </lineage>
</organism>
<reference evidence="1 2" key="1">
    <citation type="submission" date="2018-08" db="EMBL/GenBank/DDBJ databases">
        <title>Bacillus clarus sp. nov. strain PS00077A.</title>
        <authorList>
            <person name="Mendez Acevedo M."/>
            <person name="Carroll L."/>
            <person name="Mukherjee M."/>
            <person name="Wiedmann M."/>
            <person name="Kovac J."/>
        </authorList>
    </citation>
    <scope>NUCLEOTIDE SEQUENCE [LARGE SCALE GENOMIC DNA]</scope>
    <source>
        <strain evidence="1 2">PS00077A</strain>
    </source>
</reference>
<dbReference type="EMBL" id="QVOD01000054">
    <property type="protein sequence ID" value="RFT62995.1"/>
    <property type="molecule type" value="Genomic_DNA"/>
</dbReference>
<protein>
    <submittedName>
        <fullName evidence="1">Uncharacterized protein</fullName>
    </submittedName>
</protein>
<keyword evidence="2" id="KW-1185">Reference proteome</keyword>
<proteinExistence type="predicted"/>
<evidence type="ECO:0000313" key="2">
    <source>
        <dbReference type="Proteomes" id="UP000264294"/>
    </source>
</evidence>